<dbReference type="InterPro" id="IPR051396">
    <property type="entry name" value="Bact_Antivir_Def_Nuclease"/>
</dbReference>
<evidence type="ECO:0000313" key="2">
    <source>
        <dbReference type="EMBL" id="ACK64717.1"/>
    </source>
</evidence>
<feature type="domain" description="AAA+ ATPase" evidence="1">
    <location>
        <begin position="24"/>
        <end position="444"/>
    </location>
</feature>
<dbReference type="SUPFAM" id="SSF52540">
    <property type="entry name" value="P-loop containing nucleoside triphosphate hydrolases"/>
    <property type="match status" value="1"/>
</dbReference>
<name>B7JXG0_RIPO1</name>
<protein>
    <submittedName>
        <fullName evidence="2">AAA ATPase</fullName>
    </submittedName>
</protein>
<dbReference type="AlphaFoldDB" id="B7JXG0"/>
<reference evidence="3" key="1">
    <citation type="journal article" date="2011" name="MBio">
        <title>Novel metabolic attributes of the genus Cyanothece, comprising a group of unicellular nitrogen-fixing Cyanobacteria.</title>
        <authorList>
            <person name="Bandyopadhyay A."/>
            <person name="Elvitigala T."/>
            <person name="Welsh E."/>
            <person name="Stockel J."/>
            <person name="Liberton M."/>
            <person name="Min H."/>
            <person name="Sherman L.A."/>
            <person name="Pakrasi H.B."/>
        </authorList>
    </citation>
    <scope>NUCLEOTIDE SEQUENCE [LARGE SCALE GENOMIC DNA]</scope>
    <source>
        <strain evidence="3">PCC 8801</strain>
    </source>
</reference>
<gene>
    <name evidence="2" type="ordered locus">PCC8801_0629</name>
</gene>
<proteinExistence type="predicted"/>
<dbReference type="OrthoDB" id="428397at2"/>
<dbReference type="Pfam" id="PF13175">
    <property type="entry name" value="AAA_15"/>
    <property type="match status" value="1"/>
</dbReference>
<dbReference type="InterPro" id="IPR003593">
    <property type="entry name" value="AAA+_ATPase"/>
</dbReference>
<dbReference type="EMBL" id="CP001287">
    <property type="protein sequence ID" value="ACK64717.1"/>
    <property type="molecule type" value="Genomic_DNA"/>
</dbReference>
<dbReference type="Gene3D" id="3.40.50.300">
    <property type="entry name" value="P-loop containing nucleotide triphosphate hydrolases"/>
    <property type="match status" value="1"/>
</dbReference>
<keyword evidence="3" id="KW-1185">Reference proteome</keyword>
<dbReference type="PANTHER" id="PTHR43581:SF2">
    <property type="entry name" value="EXCINUCLEASE ATPASE SUBUNIT"/>
    <property type="match status" value="1"/>
</dbReference>
<dbReference type="Proteomes" id="UP000008204">
    <property type="component" value="Chromosome"/>
</dbReference>
<organism evidence="2 3">
    <name type="scientific">Rippkaea orientalis (strain PCC 8801 / RF-1)</name>
    <name type="common">Cyanothece sp. (strain PCC 8801)</name>
    <dbReference type="NCBI Taxonomy" id="41431"/>
    <lineage>
        <taxon>Bacteria</taxon>
        <taxon>Bacillati</taxon>
        <taxon>Cyanobacteriota</taxon>
        <taxon>Cyanophyceae</taxon>
        <taxon>Oscillatoriophycideae</taxon>
        <taxon>Chroococcales</taxon>
        <taxon>Aphanothecaceae</taxon>
        <taxon>Rippkaea</taxon>
        <taxon>Rippkaea orientalis</taxon>
    </lineage>
</organism>
<dbReference type="KEGG" id="cyp:PCC8801_0629"/>
<dbReference type="STRING" id="41431.PCC8801_0629"/>
<dbReference type="InterPro" id="IPR027417">
    <property type="entry name" value="P-loop_NTPase"/>
</dbReference>
<dbReference type="HOGENOM" id="CLU_033692_0_0_3"/>
<evidence type="ECO:0000313" key="3">
    <source>
        <dbReference type="Proteomes" id="UP000008204"/>
    </source>
</evidence>
<dbReference type="PANTHER" id="PTHR43581">
    <property type="entry name" value="ATP/GTP PHOSPHATASE"/>
    <property type="match status" value="1"/>
</dbReference>
<sequence>MRVKKITVNKLFGIFDHEISLNMSDRITILHGKNGVGKTTVLRLINGFFNSKYSELRSIPFEKLTIFFDNDTHLVIFPTKKEDTIRKNINFSLLENATNKKLKFFEYESKAKYLGSERNFPISMIDELIPNLERIHPRRWLYLPSGELLNLDDIVERFSEYLPPLKELQSNQPEWLDNIKNSICVRFIESQRLLNIADDISSSKLRRLELQQKLKLPSVVSYAEDLAENIQNKLAEYGKLSQLLDRTFPSRVFQQPSSIQLTDDELKSKLNELENKRNSLINAGLLSKDKDPNFQVEDNIDDSTRKLLSVYVEDIENKLNIFTEIAQKNEVFKRIINQKFSYKQINIDQEKGFIFTTEKGENLSPTDLSSGEQHELVMLYELLFKVKPNSLILIDEPELSLHVEWKIQFLKDLQEITKLTNIDIIIATHSPSLINDRWDLTVELKR</sequence>
<accession>B7JXG0</accession>
<evidence type="ECO:0000259" key="1">
    <source>
        <dbReference type="SMART" id="SM00382"/>
    </source>
</evidence>
<dbReference type="eggNOG" id="COG1136">
    <property type="taxonomic scope" value="Bacteria"/>
</dbReference>
<dbReference type="InterPro" id="IPR041685">
    <property type="entry name" value="AAA_GajA/Old/RecF-like"/>
</dbReference>
<dbReference type="SMART" id="SM00382">
    <property type="entry name" value="AAA"/>
    <property type="match status" value="1"/>
</dbReference>
<dbReference type="RefSeq" id="WP_012593994.1">
    <property type="nucleotide sequence ID" value="NC_011726.1"/>
</dbReference>